<evidence type="ECO:0000313" key="2">
    <source>
        <dbReference type="Proteomes" id="UP000222542"/>
    </source>
</evidence>
<reference evidence="1 2" key="2">
    <citation type="journal article" date="2017" name="Genome Biol.">
        <title>New reference genome sequences of hot pepper reveal the massive evolution of plant disease-resistance genes by retroduplication.</title>
        <authorList>
            <person name="Kim S."/>
            <person name="Park J."/>
            <person name="Yeom S.I."/>
            <person name="Kim Y.M."/>
            <person name="Seo E."/>
            <person name="Kim K.T."/>
            <person name="Kim M.S."/>
            <person name="Lee J.M."/>
            <person name="Cheong K."/>
            <person name="Shin H.S."/>
            <person name="Kim S.B."/>
            <person name="Han K."/>
            <person name="Lee J."/>
            <person name="Park M."/>
            <person name="Lee H.A."/>
            <person name="Lee H.Y."/>
            <person name="Lee Y."/>
            <person name="Oh S."/>
            <person name="Lee J.H."/>
            <person name="Choi E."/>
            <person name="Choi E."/>
            <person name="Lee S.E."/>
            <person name="Jeon J."/>
            <person name="Kim H."/>
            <person name="Choi G."/>
            <person name="Song H."/>
            <person name="Lee J."/>
            <person name="Lee S.C."/>
            <person name="Kwon J.K."/>
            <person name="Lee H.Y."/>
            <person name="Koo N."/>
            <person name="Hong Y."/>
            <person name="Kim R.W."/>
            <person name="Kang W.H."/>
            <person name="Huh J.H."/>
            <person name="Kang B.C."/>
            <person name="Yang T.J."/>
            <person name="Lee Y.H."/>
            <person name="Bennetzen J.L."/>
            <person name="Choi D."/>
        </authorList>
    </citation>
    <scope>NUCLEOTIDE SEQUENCE [LARGE SCALE GENOMIC DNA]</scope>
    <source>
        <strain evidence="2">cv. CM334</strain>
    </source>
</reference>
<organism evidence="1 2">
    <name type="scientific">Capsicum annuum</name>
    <name type="common">Capsicum pepper</name>
    <dbReference type="NCBI Taxonomy" id="4072"/>
    <lineage>
        <taxon>Eukaryota</taxon>
        <taxon>Viridiplantae</taxon>
        <taxon>Streptophyta</taxon>
        <taxon>Embryophyta</taxon>
        <taxon>Tracheophyta</taxon>
        <taxon>Spermatophyta</taxon>
        <taxon>Magnoliopsida</taxon>
        <taxon>eudicotyledons</taxon>
        <taxon>Gunneridae</taxon>
        <taxon>Pentapetalae</taxon>
        <taxon>asterids</taxon>
        <taxon>lamiids</taxon>
        <taxon>Solanales</taxon>
        <taxon>Solanaceae</taxon>
        <taxon>Solanoideae</taxon>
        <taxon>Capsiceae</taxon>
        <taxon>Capsicum</taxon>
    </lineage>
</organism>
<evidence type="ECO:0000313" key="1">
    <source>
        <dbReference type="EMBL" id="PHT83131.1"/>
    </source>
</evidence>
<gene>
    <name evidence="1" type="ORF">T459_11574</name>
</gene>
<reference evidence="1 2" key="1">
    <citation type="journal article" date="2014" name="Nat. Genet.">
        <title>Genome sequence of the hot pepper provides insights into the evolution of pungency in Capsicum species.</title>
        <authorList>
            <person name="Kim S."/>
            <person name="Park M."/>
            <person name="Yeom S.I."/>
            <person name="Kim Y.M."/>
            <person name="Lee J.M."/>
            <person name="Lee H.A."/>
            <person name="Seo E."/>
            <person name="Choi J."/>
            <person name="Cheong K."/>
            <person name="Kim K.T."/>
            <person name="Jung K."/>
            <person name="Lee G.W."/>
            <person name="Oh S.K."/>
            <person name="Bae C."/>
            <person name="Kim S.B."/>
            <person name="Lee H.Y."/>
            <person name="Kim S.Y."/>
            <person name="Kim M.S."/>
            <person name="Kang B.C."/>
            <person name="Jo Y.D."/>
            <person name="Yang H.B."/>
            <person name="Jeong H.J."/>
            <person name="Kang W.H."/>
            <person name="Kwon J.K."/>
            <person name="Shin C."/>
            <person name="Lim J.Y."/>
            <person name="Park J.H."/>
            <person name="Huh J.H."/>
            <person name="Kim J.S."/>
            <person name="Kim B.D."/>
            <person name="Cohen O."/>
            <person name="Paran I."/>
            <person name="Suh M.C."/>
            <person name="Lee S.B."/>
            <person name="Kim Y.K."/>
            <person name="Shin Y."/>
            <person name="Noh S.J."/>
            <person name="Park J."/>
            <person name="Seo Y.S."/>
            <person name="Kwon S.Y."/>
            <person name="Kim H.A."/>
            <person name="Park J.M."/>
            <person name="Kim H.J."/>
            <person name="Choi S.B."/>
            <person name="Bosland P.W."/>
            <person name="Reeves G."/>
            <person name="Jo S.H."/>
            <person name="Lee B.W."/>
            <person name="Cho H.T."/>
            <person name="Choi H.S."/>
            <person name="Lee M.S."/>
            <person name="Yu Y."/>
            <person name="Do Choi Y."/>
            <person name="Park B.S."/>
            <person name="van Deynze A."/>
            <person name="Ashrafi H."/>
            <person name="Hill T."/>
            <person name="Kim W.T."/>
            <person name="Pai H.S."/>
            <person name="Ahn H.K."/>
            <person name="Yeam I."/>
            <person name="Giovannoni J.J."/>
            <person name="Rose J.K."/>
            <person name="Sorensen I."/>
            <person name="Lee S.J."/>
            <person name="Kim R.W."/>
            <person name="Choi I.Y."/>
            <person name="Choi B.S."/>
            <person name="Lim J.S."/>
            <person name="Lee Y.H."/>
            <person name="Choi D."/>
        </authorList>
    </citation>
    <scope>NUCLEOTIDE SEQUENCE [LARGE SCALE GENOMIC DNA]</scope>
    <source>
        <strain evidence="2">cv. CM334</strain>
    </source>
</reference>
<sequence length="66" mass="7275">MSAEPVAVVELPKRVPYGFHAFLVTQSCNLLRLFLHFGLNLVSPVIIVCTGTNTRTSQNVRDTCEA</sequence>
<dbReference type="EMBL" id="AYRZ02000004">
    <property type="protein sequence ID" value="PHT83131.1"/>
    <property type="molecule type" value="Genomic_DNA"/>
</dbReference>
<dbReference type="Gramene" id="PHT83131">
    <property type="protein sequence ID" value="PHT83131"/>
    <property type="gene ID" value="T459_11574"/>
</dbReference>
<name>A0A2G2ZMF5_CAPAN</name>
<proteinExistence type="predicted"/>
<dbReference type="Proteomes" id="UP000222542">
    <property type="component" value="Unassembled WGS sequence"/>
</dbReference>
<dbReference type="AlphaFoldDB" id="A0A2G2ZMF5"/>
<protein>
    <submittedName>
        <fullName evidence="1">Uncharacterized protein</fullName>
    </submittedName>
</protein>
<accession>A0A2G2ZMF5</accession>
<comment type="caution">
    <text evidence="1">The sequence shown here is derived from an EMBL/GenBank/DDBJ whole genome shotgun (WGS) entry which is preliminary data.</text>
</comment>
<keyword evidence="2" id="KW-1185">Reference proteome</keyword>